<evidence type="ECO:0000313" key="1">
    <source>
        <dbReference type="EMBL" id="KAF5336058.1"/>
    </source>
</evidence>
<dbReference type="Pfam" id="PF02992">
    <property type="entry name" value="Transposase_21"/>
    <property type="match status" value="1"/>
</dbReference>
<dbReference type="Proteomes" id="UP000541558">
    <property type="component" value="Unassembled WGS sequence"/>
</dbReference>
<name>A0A8H5FGY4_9AGAR</name>
<protein>
    <submittedName>
        <fullName evidence="1">Uncharacterized protein</fullName>
    </submittedName>
</protein>
<evidence type="ECO:0000313" key="2">
    <source>
        <dbReference type="Proteomes" id="UP000541558"/>
    </source>
</evidence>
<proteinExistence type="predicted"/>
<reference evidence="1 2" key="1">
    <citation type="journal article" date="2020" name="ISME J.">
        <title>Uncovering the hidden diversity of litter-decomposition mechanisms in mushroom-forming fungi.</title>
        <authorList>
            <person name="Floudas D."/>
            <person name="Bentzer J."/>
            <person name="Ahren D."/>
            <person name="Johansson T."/>
            <person name="Persson P."/>
            <person name="Tunlid A."/>
        </authorList>
    </citation>
    <scope>NUCLEOTIDE SEQUENCE [LARGE SCALE GENOMIC DNA]</scope>
    <source>
        <strain evidence="1 2">CBS 175.51</strain>
    </source>
</reference>
<gene>
    <name evidence="1" type="ORF">D9611_006257</name>
</gene>
<dbReference type="InterPro" id="IPR004242">
    <property type="entry name" value="Transposase_21"/>
</dbReference>
<dbReference type="OrthoDB" id="3251442at2759"/>
<dbReference type="AlphaFoldDB" id="A0A8H5FGY4"/>
<sequence>MAYHHEYTSNGNYRDVFDGKIYEVLHNAKVKVGDVKQDYTYFDLVTNIAHGLASDGFAPFKSQKQTCWPLLIINYNLPPKICFHFENLICVGVIPGLRKLKNFDSFLWPLVVELLELSLGVKSYHGVEEKFFQLRAYLILCTGDMPAMQ</sequence>
<accession>A0A8H5FGY4</accession>
<organism evidence="1 2">
    <name type="scientific">Ephemerocybe angulata</name>
    <dbReference type="NCBI Taxonomy" id="980116"/>
    <lineage>
        <taxon>Eukaryota</taxon>
        <taxon>Fungi</taxon>
        <taxon>Dikarya</taxon>
        <taxon>Basidiomycota</taxon>
        <taxon>Agaricomycotina</taxon>
        <taxon>Agaricomycetes</taxon>
        <taxon>Agaricomycetidae</taxon>
        <taxon>Agaricales</taxon>
        <taxon>Agaricineae</taxon>
        <taxon>Psathyrellaceae</taxon>
        <taxon>Ephemerocybe</taxon>
    </lineage>
</organism>
<dbReference type="EMBL" id="JAACJK010000059">
    <property type="protein sequence ID" value="KAF5336058.1"/>
    <property type="molecule type" value="Genomic_DNA"/>
</dbReference>
<comment type="caution">
    <text evidence="1">The sequence shown here is derived from an EMBL/GenBank/DDBJ whole genome shotgun (WGS) entry which is preliminary data.</text>
</comment>
<keyword evidence="2" id="KW-1185">Reference proteome</keyword>